<feature type="compositionally biased region" description="Basic and acidic residues" evidence="4">
    <location>
        <begin position="271"/>
        <end position="302"/>
    </location>
</feature>
<evidence type="ECO:0000313" key="7">
    <source>
        <dbReference type="Proteomes" id="UP001147830"/>
    </source>
</evidence>
<dbReference type="EMBL" id="JAOANI010000015">
    <property type="protein sequence ID" value="MCT7359397.1"/>
    <property type="molecule type" value="Genomic_DNA"/>
</dbReference>
<dbReference type="SMART" id="SM00382">
    <property type="entry name" value="AAA"/>
    <property type="match status" value="2"/>
</dbReference>
<proteinExistence type="predicted"/>
<dbReference type="SUPFAM" id="SSF52540">
    <property type="entry name" value="P-loop containing nucleoside triphosphate hydrolases"/>
    <property type="match status" value="2"/>
</dbReference>
<dbReference type="GO" id="GO:0016887">
    <property type="term" value="F:ATP hydrolysis activity"/>
    <property type="evidence" value="ECO:0007669"/>
    <property type="project" value="InterPro"/>
</dbReference>
<dbReference type="PANTHER" id="PTHR19211">
    <property type="entry name" value="ATP-BINDING TRANSPORT PROTEIN-RELATED"/>
    <property type="match status" value="1"/>
</dbReference>
<protein>
    <submittedName>
        <fullName evidence="6">ATP-binding cassette domain-containing protein</fullName>
    </submittedName>
</protein>
<dbReference type="GO" id="GO:0005524">
    <property type="term" value="F:ATP binding"/>
    <property type="evidence" value="ECO:0007669"/>
    <property type="project" value="UniProtKB-KW"/>
</dbReference>
<reference evidence="6" key="2">
    <citation type="submission" date="2022-08" db="EMBL/GenBank/DDBJ databases">
        <authorList>
            <person name="Dong C."/>
        </authorList>
    </citation>
    <scope>NUCLEOTIDE SEQUENCE</scope>
    <source>
        <strain evidence="6">59MF3M-4</strain>
    </source>
</reference>
<dbReference type="InterPro" id="IPR050611">
    <property type="entry name" value="ABCF"/>
</dbReference>
<dbReference type="InterPro" id="IPR003439">
    <property type="entry name" value="ABC_transporter-like_ATP-bd"/>
</dbReference>
<dbReference type="RefSeq" id="WP_260976257.1">
    <property type="nucleotide sequence ID" value="NZ_JAOANI010000015.1"/>
</dbReference>
<keyword evidence="2" id="KW-0547">Nucleotide-binding</keyword>
<evidence type="ECO:0000256" key="2">
    <source>
        <dbReference type="ARBA" id="ARBA00022741"/>
    </source>
</evidence>
<gene>
    <name evidence="6" type="ORF">NYR02_10220</name>
</gene>
<feature type="region of interest" description="Disordered" evidence="4">
    <location>
        <begin position="257"/>
        <end position="331"/>
    </location>
</feature>
<accession>A0A9X2WGM5</accession>
<dbReference type="PROSITE" id="PS50893">
    <property type="entry name" value="ABC_TRANSPORTER_2"/>
    <property type="match status" value="1"/>
</dbReference>
<organism evidence="6 7">
    <name type="scientific">Thalassolituus pacificus</name>
    <dbReference type="NCBI Taxonomy" id="2975440"/>
    <lineage>
        <taxon>Bacteria</taxon>
        <taxon>Pseudomonadati</taxon>
        <taxon>Pseudomonadota</taxon>
        <taxon>Gammaproteobacteria</taxon>
        <taxon>Oceanospirillales</taxon>
        <taxon>Oceanospirillaceae</taxon>
        <taxon>Thalassolituus</taxon>
    </lineage>
</organism>
<reference evidence="6" key="1">
    <citation type="journal article" date="2022" name="Front. Microbiol.">
        <title>Genome-based taxonomic rearrangement of Oceanobacter-related bacteria including the description of Thalassolituus hydrocarbonoclasticus sp. nov. and Thalassolituus pacificus sp. nov. and emended description of the genus Thalassolituus.</title>
        <authorList>
            <person name="Dong C."/>
            <person name="Wei L."/>
            <person name="Wang J."/>
            <person name="Lai Q."/>
            <person name="Huang Z."/>
            <person name="Shao Z."/>
        </authorList>
    </citation>
    <scope>NUCLEOTIDE SEQUENCE</scope>
    <source>
        <strain evidence="6">59MF3M-4</strain>
    </source>
</reference>
<evidence type="ECO:0000256" key="1">
    <source>
        <dbReference type="ARBA" id="ARBA00022737"/>
    </source>
</evidence>
<evidence type="ECO:0000256" key="4">
    <source>
        <dbReference type="SAM" id="MobiDB-lite"/>
    </source>
</evidence>
<dbReference type="InterPro" id="IPR017871">
    <property type="entry name" value="ABC_transporter-like_CS"/>
</dbReference>
<evidence type="ECO:0000313" key="6">
    <source>
        <dbReference type="EMBL" id="MCT7359397.1"/>
    </source>
</evidence>
<dbReference type="Pfam" id="PF00005">
    <property type="entry name" value="ABC_tran"/>
    <property type="match status" value="2"/>
</dbReference>
<dbReference type="Proteomes" id="UP001147830">
    <property type="component" value="Unassembled WGS sequence"/>
</dbReference>
<comment type="caution">
    <text evidence="6">The sequence shown here is derived from an EMBL/GenBank/DDBJ whole genome shotgun (WGS) entry which is preliminary data.</text>
</comment>
<name>A0A9X2WGM5_9GAMM</name>
<evidence type="ECO:0000259" key="5">
    <source>
        <dbReference type="PROSITE" id="PS50893"/>
    </source>
</evidence>
<feature type="compositionally biased region" description="Low complexity" evidence="4">
    <location>
        <begin position="319"/>
        <end position="331"/>
    </location>
</feature>
<keyword evidence="1" id="KW-0677">Repeat</keyword>
<dbReference type="Gene3D" id="3.40.50.300">
    <property type="entry name" value="P-loop containing nucleotide triphosphate hydrolases"/>
    <property type="match status" value="2"/>
</dbReference>
<sequence length="543" mass="60157">MTQSVLLECAHLNDQTAAGDRILQDIHLSLAAGRYGLCGRNGSGKSRLLTMLAGQLRPAQGDVRCYGRLGWLPQQQTDVPINRDDSVADFLNLTALLEALLRVEAGCGYAPDFELIGDDWNLPARLQQILPQHGFELPPQASLAQLAQCLQRPLQTLSGGERMRLQLALLFAAAPDVLLLDEPGNHLDSAGQQWLLKQIAAFRGLLILVSHERPLLQAMEHILELRGGHLHHYGGHYGQFIQQRRQEQDALQRQLEGSRQRLQQVSAEAQRSQEKAARRAQSGKRERRDGSQSKLLLDKQRQSAEQQQGRQSRLRSRQSEQATAQLRQNQQQWLQDDAGATQWYLPQAQNLRRGTALQVTQLPWPVPQAAVSADASLTFSLQQGERCWLRGANGSGKSTLLTLLATVDKGQQHIQRRVPVQLLDQHCRLLQNELSVLDNLQQFSSLNATAARTLLAGVGLSADICLRPAAVLSGGERMKLALLMVTQQTPGALLLLDEPDNHLDMHSREQLAQALCAYQGAMILVSHDEWFAAACGVTQTLKL</sequence>
<dbReference type="PROSITE" id="PS00211">
    <property type="entry name" value="ABC_TRANSPORTER_1"/>
    <property type="match status" value="2"/>
</dbReference>
<evidence type="ECO:0000256" key="3">
    <source>
        <dbReference type="ARBA" id="ARBA00022840"/>
    </source>
</evidence>
<dbReference type="InterPro" id="IPR027417">
    <property type="entry name" value="P-loop_NTPase"/>
</dbReference>
<feature type="compositionally biased region" description="Polar residues" evidence="4">
    <location>
        <begin position="257"/>
        <end position="270"/>
    </location>
</feature>
<feature type="domain" description="ABC transporter" evidence="5">
    <location>
        <begin position="7"/>
        <end position="252"/>
    </location>
</feature>
<keyword evidence="7" id="KW-1185">Reference proteome</keyword>
<dbReference type="InterPro" id="IPR003593">
    <property type="entry name" value="AAA+_ATPase"/>
</dbReference>
<dbReference type="AlphaFoldDB" id="A0A9X2WGM5"/>
<dbReference type="PANTHER" id="PTHR19211:SF6">
    <property type="entry name" value="BLL7188 PROTEIN"/>
    <property type="match status" value="1"/>
</dbReference>
<keyword evidence="3 6" id="KW-0067">ATP-binding</keyword>